<feature type="domain" description="Ketoreductase" evidence="4">
    <location>
        <begin position="19"/>
        <end position="215"/>
    </location>
</feature>
<evidence type="ECO:0000313" key="6">
    <source>
        <dbReference type="EMBL" id="SEN16162.1"/>
    </source>
</evidence>
<dbReference type="InterPro" id="IPR051911">
    <property type="entry name" value="SDR_oxidoreductase"/>
</dbReference>
<dbReference type="PROSITE" id="PS00061">
    <property type="entry name" value="ADH_SHORT"/>
    <property type="match status" value="1"/>
</dbReference>
<dbReference type="PANTHER" id="PTHR43976">
    <property type="entry name" value="SHORT CHAIN DEHYDROGENASE"/>
    <property type="match status" value="1"/>
</dbReference>
<sequence>MKLLCLYGFPTDQGDSLSQVWLITGSSRGLGRALAEGVLAAGHKLVATARNPSQLEDLKQRFGDNVLTATLDVADERSAASAVKSAVDRFGRLDVLVNNAGYGDVGSIEDTSLADFRAQIETNLFGTIIVTKAALPVMREQGFGHIIQFSSVGGRIGPAGRAPYAAAKWGVEGFSEVLAKEVGPLGIKVTIIEPGGFRTDFAGSSTTLREGRPEYEDTVGKMARYQRDYNGRQPGDPAKAAAAVVHVASLAEPPLRLLLGSDALRGVEQNDAARAKEHAAWRELSVSTDFEPGA</sequence>
<evidence type="ECO:0000313" key="8">
    <source>
        <dbReference type="Proteomes" id="UP000198939"/>
    </source>
</evidence>
<keyword evidence="8" id="KW-1185">Reference proteome</keyword>
<name>A0A1H8E9K7_9HYPH</name>
<keyword evidence="2 5" id="KW-0560">Oxidoreductase</keyword>
<reference evidence="6 8" key="2">
    <citation type="submission" date="2016-10" db="EMBL/GenBank/DDBJ databases">
        <authorList>
            <person name="Varghese N."/>
            <person name="Submissions S."/>
        </authorList>
    </citation>
    <scope>NUCLEOTIDE SEQUENCE [LARGE SCALE GENOMIC DNA]</scope>
    <source>
        <strain evidence="6 8">CGMCC 1.7071</strain>
    </source>
</reference>
<dbReference type="Proteomes" id="UP000198939">
    <property type="component" value="Unassembled WGS sequence"/>
</dbReference>
<evidence type="ECO:0000313" key="7">
    <source>
        <dbReference type="Proteomes" id="UP000183063"/>
    </source>
</evidence>
<evidence type="ECO:0000256" key="2">
    <source>
        <dbReference type="ARBA" id="ARBA00023002"/>
    </source>
</evidence>
<organism evidence="5 7">
    <name type="scientific">Rhizobium tibeticum</name>
    <dbReference type="NCBI Taxonomy" id="501024"/>
    <lineage>
        <taxon>Bacteria</taxon>
        <taxon>Pseudomonadati</taxon>
        <taxon>Pseudomonadota</taxon>
        <taxon>Alphaproteobacteria</taxon>
        <taxon>Hyphomicrobiales</taxon>
        <taxon>Rhizobiaceae</taxon>
        <taxon>Rhizobium/Agrobacterium group</taxon>
        <taxon>Rhizobium</taxon>
    </lineage>
</organism>
<comment type="similarity">
    <text evidence="1 3">Belongs to the short-chain dehydrogenases/reductases (SDR) family.</text>
</comment>
<dbReference type="AlphaFoldDB" id="A0A1H8E9K7"/>
<dbReference type="EMBL" id="FNXB01000004">
    <property type="protein sequence ID" value="SEH56288.1"/>
    <property type="molecule type" value="Genomic_DNA"/>
</dbReference>
<dbReference type="NCBIfam" id="NF006114">
    <property type="entry name" value="PRK08263.1"/>
    <property type="match status" value="1"/>
</dbReference>
<dbReference type="InterPro" id="IPR057326">
    <property type="entry name" value="KR_dom"/>
</dbReference>
<dbReference type="PRINTS" id="PR00081">
    <property type="entry name" value="GDHRDH"/>
</dbReference>
<evidence type="ECO:0000313" key="5">
    <source>
        <dbReference type="EMBL" id="SEH56288.1"/>
    </source>
</evidence>
<accession>A0A1H8E9K7</accession>
<gene>
    <name evidence="5" type="primary">fabG_4</name>
    <name evidence="5" type="ORF">RTCCBAU85039_1178</name>
    <name evidence="6" type="ORF">SAMN05216228_1002358</name>
</gene>
<dbReference type="InterPro" id="IPR036291">
    <property type="entry name" value="NAD(P)-bd_dom_sf"/>
</dbReference>
<dbReference type="FunFam" id="3.40.50.720:FF:000084">
    <property type="entry name" value="Short-chain dehydrogenase reductase"/>
    <property type="match status" value="1"/>
</dbReference>
<dbReference type="EC" id="1.1.1.100" evidence="5"/>
<reference evidence="7" key="1">
    <citation type="submission" date="2016-10" db="EMBL/GenBank/DDBJ databases">
        <authorList>
            <person name="Wibberg D."/>
        </authorList>
    </citation>
    <scope>NUCLEOTIDE SEQUENCE [LARGE SCALE GENOMIC DNA]</scope>
</reference>
<dbReference type="InterPro" id="IPR002347">
    <property type="entry name" value="SDR_fam"/>
</dbReference>
<dbReference type="PANTHER" id="PTHR43976:SF16">
    <property type="entry name" value="SHORT-CHAIN DEHYDROGENASE_REDUCTASE FAMILY PROTEIN"/>
    <property type="match status" value="1"/>
</dbReference>
<evidence type="ECO:0000259" key="4">
    <source>
        <dbReference type="SMART" id="SM00822"/>
    </source>
</evidence>
<dbReference type="Proteomes" id="UP000183063">
    <property type="component" value="Unassembled WGS sequence"/>
</dbReference>
<evidence type="ECO:0000256" key="3">
    <source>
        <dbReference type="RuleBase" id="RU000363"/>
    </source>
</evidence>
<dbReference type="CDD" id="cd05374">
    <property type="entry name" value="17beta-HSD-like_SDR_c"/>
    <property type="match status" value="1"/>
</dbReference>
<dbReference type="NCBIfam" id="NF004824">
    <property type="entry name" value="PRK06180.1"/>
    <property type="match status" value="1"/>
</dbReference>
<dbReference type="InterPro" id="IPR020904">
    <property type="entry name" value="Sc_DH/Rdtase_CS"/>
</dbReference>
<evidence type="ECO:0000256" key="1">
    <source>
        <dbReference type="ARBA" id="ARBA00006484"/>
    </source>
</evidence>
<reference evidence="5" key="3">
    <citation type="submission" date="2016-10" db="EMBL/GenBank/DDBJ databases">
        <authorList>
            <person name="de Groot N.N."/>
        </authorList>
    </citation>
    <scope>NUCLEOTIDE SEQUENCE [LARGE SCALE GENOMIC DNA]</scope>
    <source>
        <strain evidence="5">CCBAU85039</strain>
    </source>
</reference>
<dbReference type="SUPFAM" id="SSF51735">
    <property type="entry name" value="NAD(P)-binding Rossmann-fold domains"/>
    <property type="match status" value="1"/>
</dbReference>
<dbReference type="STRING" id="501024.RTCCBAU85039_1178"/>
<proteinExistence type="inferred from homology"/>
<dbReference type="GO" id="GO:0004316">
    <property type="term" value="F:3-oxoacyl-[acyl-carrier-protein] reductase (NADPH) activity"/>
    <property type="evidence" value="ECO:0007669"/>
    <property type="project" value="UniProtKB-EC"/>
</dbReference>
<dbReference type="Gene3D" id="3.40.50.720">
    <property type="entry name" value="NAD(P)-binding Rossmann-like Domain"/>
    <property type="match status" value="1"/>
</dbReference>
<dbReference type="PRINTS" id="PR00080">
    <property type="entry name" value="SDRFAMILY"/>
</dbReference>
<protein>
    <submittedName>
        <fullName evidence="5">3-oxoacyl-[acyl-carrier-protein] reductase FabG</fullName>
        <ecNumber evidence="5">1.1.1.100</ecNumber>
    </submittedName>
    <submittedName>
        <fullName evidence="6">NADP-dependent 3-hydroxy acid dehydrogenase YdfG</fullName>
    </submittedName>
</protein>
<dbReference type="Pfam" id="PF00106">
    <property type="entry name" value="adh_short"/>
    <property type="match status" value="1"/>
</dbReference>
<dbReference type="EMBL" id="FOCV01000002">
    <property type="protein sequence ID" value="SEN16162.1"/>
    <property type="molecule type" value="Genomic_DNA"/>
</dbReference>
<dbReference type="SMART" id="SM00822">
    <property type="entry name" value="PKS_KR"/>
    <property type="match status" value="1"/>
</dbReference>